<keyword evidence="3" id="KW-1185">Reference proteome</keyword>
<comment type="caution">
    <text evidence="2">The sequence shown here is derived from an EMBL/GenBank/DDBJ whole genome shotgun (WGS) entry which is preliminary data.</text>
</comment>
<reference evidence="2 3" key="1">
    <citation type="submission" date="2021-02" db="EMBL/GenBank/DDBJ databases">
        <title>Bacillus sp. RD4P76, an endophyte from a halophyte.</title>
        <authorList>
            <person name="Sun J.-Q."/>
        </authorList>
    </citation>
    <scope>NUCLEOTIDE SEQUENCE [LARGE SCALE GENOMIC DNA]</scope>
    <source>
        <strain evidence="2 3">RD4P76</strain>
    </source>
</reference>
<evidence type="ECO:0000313" key="3">
    <source>
        <dbReference type="Proteomes" id="UP001518925"/>
    </source>
</evidence>
<evidence type="ECO:0000256" key="1">
    <source>
        <dbReference type="SAM" id="MobiDB-lite"/>
    </source>
</evidence>
<organism evidence="2 3">
    <name type="scientific">Bacillus suaedaesalsae</name>
    <dbReference type="NCBI Taxonomy" id="2810349"/>
    <lineage>
        <taxon>Bacteria</taxon>
        <taxon>Bacillati</taxon>
        <taxon>Bacillota</taxon>
        <taxon>Bacilli</taxon>
        <taxon>Bacillales</taxon>
        <taxon>Bacillaceae</taxon>
        <taxon>Bacillus</taxon>
    </lineage>
</organism>
<name>A0ABS2DHZ0_9BACI</name>
<dbReference type="Proteomes" id="UP001518925">
    <property type="component" value="Unassembled WGS sequence"/>
</dbReference>
<dbReference type="EMBL" id="JAFELM010000030">
    <property type="protein sequence ID" value="MBM6618112.1"/>
    <property type="molecule type" value="Genomic_DNA"/>
</dbReference>
<accession>A0ABS2DHZ0</accession>
<protein>
    <recommendedName>
        <fullName evidence="4">Transcriptional regulator</fullName>
    </recommendedName>
</protein>
<dbReference type="RefSeq" id="WP_204203477.1">
    <property type="nucleotide sequence ID" value="NZ_JAFELM010000030.1"/>
</dbReference>
<feature type="region of interest" description="Disordered" evidence="1">
    <location>
        <begin position="1"/>
        <end position="54"/>
    </location>
</feature>
<gene>
    <name evidence="2" type="ORF">JR050_10625</name>
</gene>
<sequence length="54" mass="6144">MAKRRAKFDAAYKNNKTPKESLPDTEFAQEAVEEQAIKGANRNSKKGYQNGRQE</sequence>
<proteinExistence type="predicted"/>
<evidence type="ECO:0000313" key="2">
    <source>
        <dbReference type="EMBL" id="MBM6618112.1"/>
    </source>
</evidence>
<evidence type="ECO:0008006" key="4">
    <source>
        <dbReference type="Google" id="ProtNLM"/>
    </source>
</evidence>